<dbReference type="EMBL" id="LHXO01000048">
    <property type="protein sequence ID" value="KXA94615.1"/>
    <property type="molecule type" value="Genomic_DNA"/>
</dbReference>
<comment type="caution">
    <text evidence="2">The sequence shown here is derived from an EMBL/GenBank/DDBJ whole genome shotgun (WGS) entry which is preliminary data.</text>
</comment>
<dbReference type="InterPro" id="IPR002782">
    <property type="entry name" value="Mut7-C_RNAse_dom"/>
</dbReference>
<sequence length="163" mass="18743">MKFIADGMLGKLVRWLRLFGQDVTYIGDFSVDPKEEDDVLLNRAEKESRILITRDTDLHRRALRESIESVLIEETQDVAKQLVKVSKSIGEPIRGDIEDSRCSVCNGKLKVAEKTSISEEVPDPVLKENERFWKCVDCGKIYWVGGHWENMAETIKRYENLKG</sequence>
<feature type="domain" description="Mut7-C RNAse" evidence="1">
    <location>
        <begin position="1"/>
        <end position="154"/>
    </location>
</feature>
<organism evidence="2 3">
    <name type="scientific">candidate division MSBL1 archaeon SCGC-AAA259E19</name>
    <dbReference type="NCBI Taxonomy" id="1698264"/>
    <lineage>
        <taxon>Archaea</taxon>
        <taxon>Methanobacteriati</taxon>
        <taxon>Methanobacteriota</taxon>
        <taxon>candidate division MSBL1</taxon>
    </lineage>
</organism>
<gene>
    <name evidence="2" type="ORF">AKJ65_03920</name>
</gene>
<proteinExistence type="predicted"/>
<keyword evidence="3" id="KW-1185">Reference proteome</keyword>
<dbReference type="PANTHER" id="PTHR39081">
    <property type="entry name" value="MUT7-C DOMAIN-CONTAINING PROTEIN"/>
    <property type="match status" value="1"/>
</dbReference>
<dbReference type="AlphaFoldDB" id="A0A133UK82"/>
<reference evidence="2 3" key="1">
    <citation type="journal article" date="2016" name="Sci. Rep.">
        <title>Metabolic traits of an uncultured archaeal lineage -MSBL1- from brine pools of the Red Sea.</title>
        <authorList>
            <person name="Mwirichia R."/>
            <person name="Alam I."/>
            <person name="Rashid M."/>
            <person name="Vinu M."/>
            <person name="Ba-Alawi W."/>
            <person name="Anthony Kamau A."/>
            <person name="Kamanda Ngugi D."/>
            <person name="Goker M."/>
            <person name="Klenk H.P."/>
            <person name="Bajic V."/>
            <person name="Stingl U."/>
        </authorList>
    </citation>
    <scope>NUCLEOTIDE SEQUENCE [LARGE SCALE GENOMIC DNA]</scope>
    <source>
        <strain evidence="2">SCGC-AAA259E19</strain>
    </source>
</reference>
<evidence type="ECO:0000313" key="2">
    <source>
        <dbReference type="EMBL" id="KXA94615.1"/>
    </source>
</evidence>
<accession>A0A133UK82</accession>
<evidence type="ECO:0000313" key="3">
    <source>
        <dbReference type="Proteomes" id="UP000070284"/>
    </source>
</evidence>
<dbReference type="Pfam" id="PF01927">
    <property type="entry name" value="Mut7-C"/>
    <property type="match status" value="1"/>
</dbReference>
<protein>
    <recommendedName>
        <fullName evidence="1">Mut7-C RNAse domain-containing protein</fullName>
    </recommendedName>
</protein>
<name>A0A133UK82_9EURY</name>
<dbReference type="Proteomes" id="UP000070284">
    <property type="component" value="Unassembled WGS sequence"/>
</dbReference>
<evidence type="ECO:0000259" key="1">
    <source>
        <dbReference type="Pfam" id="PF01927"/>
    </source>
</evidence>
<dbReference type="PANTHER" id="PTHR39081:SF1">
    <property type="entry name" value="MUT7-C RNASE DOMAIN-CONTAINING PROTEIN"/>
    <property type="match status" value="1"/>
</dbReference>